<dbReference type="RefSeq" id="WP_157608633.1">
    <property type="nucleotide sequence ID" value="NZ_JSVA01000041.1"/>
</dbReference>
<dbReference type="InterPro" id="IPR057169">
    <property type="entry name" value="DUF7847"/>
</dbReference>
<feature type="domain" description="DUF7847" evidence="2">
    <location>
        <begin position="133"/>
        <end position="232"/>
    </location>
</feature>
<keyword evidence="1" id="KW-0472">Membrane</keyword>
<dbReference type="Proteomes" id="UP000036908">
    <property type="component" value="Unassembled WGS sequence"/>
</dbReference>
<evidence type="ECO:0000313" key="3">
    <source>
        <dbReference type="EMBL" id="KOF01344.1"/>
    </source>
</evidence>
<feature type="transmembrane region" description="Helical" evidence="1">
    <location>
        <begin position="244"/>
        <end position="270"/>
    </location>
</feature>
<dbReference type="EMBL" id="JSVA01000041">
    <property type="protein sequence ID" value="KOF01344.1"/>
    <property type="molecule type" value="Genomic_DNA"/>
</dbReference>
<sequence>MAYIPQIEFYKKRQFGDKLNMTFVFLRENAWPYLKAQLLISGPILLLSNILMSQLSFGMFNFGEQGFSPDIIIDMFSLYGLVLISAVVTSAVLPAVAYGYMRAYEHKAPVDIRIPDVTKNLLSRIFNLLVFNVLTAIVVVIGMFFFFIPGVYLMIVLSLGSAIIVFEDNNPIDAFGRAFKLIKDKWWSTLGLLFVTAIIGYVISGLFSIPRTLLVFGDVFTSVQESGDFSSLDESNFGSNPLSILFSVLETFGAILTYSISFLALAFQYFNLVERRESRGLMSRIEQMDDAGTTEDEETY</sequence>
<gene>
    <name evidence="3" type="ORF">OB69_18010</name>
</gene>
<dbReference type="AlphaFoldDB" id="A0A0L8AG20"/>
<reference evidence="4" key="1">
    <citation type="submission" date="2014-11" db="EMBL/GenBank/DDBJ databases">
        <title>Genome sequencing of Roseivirga sp. D-25.</title>
        <authorList>
            <person name="Selvaratnam C."/>
            <person name="Thevarajoo S."/>
            <person name="Goh K.M."/>
            <person name="Eee R."/>
            <person name="Chan K.-G."/>
            <person name="Chong C.S."/>
        </authorList>
    </citation>
    <scope>NUCLEOTIDE SEQUENCE [LARGE SCALE GENOMIC DNA]</scope>
    <source>
        <strain evidence="4">D-25</strain>
    </source>
</reference>
<feature type="transmembrane region" description="Helical" evidence="1">
    <location>
        <begin position="121"/>
        <end position="141"/>
    </location>
</feature>
<keyword evidence="4" id="KW-1185">Reference proteome</keyword>
<feature type="transmembrane region" description="Helical" evidence="1">
    <location>
        <begin position="36"/>
        <end position="57"/>
    </location>
</feature>
<name>A0A0L8AG20_9BACT</name>
<dbReference type="PATRIC" id="fig|1566026.4.peg.2617"/>
<feature type="transmembrane region" description="Helical" evidence="1">
    <location>
        <begin position="186"/>
        <end position="209"/>
    </location>
</feature>
<dbReference type="Pfam" id="PF25231">
    <property type="entry name" value="DUF7847"/>
    <property type="match status" value="1"/>
</dbReference>
<keyword evidence="1" id="KW-0812">Transmembrane</keyword>
<proteinExistence type="predicted"/>
<keyword evidence="1" id="KW-1133">Transmembrane helix</keyword>
<dbReference type="OrthoDB" id="1049480at2"/>
<protein>
    <recommendedName>
        <fullName evidence="2">DUF7847 domain-containing protein</fullName>
    </recommendedName>
</protein>
<evidence type="ECO:0000256" key="1">
    <source>
        <dbReference type="SAM" id="Phobius"/>
    </source>
</evidence>
<organism evidence="3 4">
    <name type="scientific">Roseivirga seohaensis subsp. aquiponti</name>
    <dbReference type="NCBI Taxonomy" id="1566026"/>
    <lineage>
        <taxon>Bacteria</taxon>
        <taxon>Pseudomonadati</taxon>
        <taxon>Bacteroidota</taxon>
        <taxon>Cytophagia</taxon>
        <taxon>Cytophagales</taxon>
        <taxon>Roseivirgaceae</taxon>
        <taxon>Roseivirga</taxon>
    </lineage>
</organism>
<feature type="transmembrane region" description="Helical" evidence="1">
    <location>
        <begin position="77"/>
        <end position="100"/>
    </location>
</feature>
<evidence type="ECO:0000259" key="2">
    <source>
        <dbReference type="Pfam" id="PF25231"/>
    </source>
</evidence>
<feature type="transmembrane region" description="Helical" evidence="1">
    <location>
        <begin position="147"/>
        <end position="166"/>
    </location>
</feature>
<accession>A0A0L8AG20</accession>
<comment type="caution">
    <text evidence="3">The sequence shown here is derived from an EMBL/GenBank/DDBJ whole genome shotgun (WGS) entry which is preliminary data.</text>
</comment>
<evidence type="ECO:0000313" key="4">
    <source>
        <dbReference type="Proteomes" id="UP000036908"/>
    </source>
</evidence>